<name>A0A0C7MS99_9SACH</name>
<feature type="region of interest" description="Disordered" evidence="5">
    <location>
        <begin position="540"/>
        <end position="588"/>
    </location>
</feature>
<dbReference type="OrthoDB" id="21380at2759"/>
<dbReference type="PROSITE" id="PS51265">
    <property type="entry name" value="ZF_DBF4"/>
    <property type="match status" value="1"/>
</dbReference>
<evidence type="ECO:0000259" key="6">
    <source>
        <dbReference type="PROSITE" id="PS51265"/>
    </source>
</evidence>
<proteinExistence type="predicted"/>
<evidence type="ECO:0000256" key="3">
    <source>
        <dbReference type="ARBA" id="ARBA00022833"/>
    </source>
</evidence>
<feature type="region of interest" description="Disordered" evidence="5">
    <location>
        <begin position="1"/>
        <end position="20"/>
    </location>
</feature>
<dbReference type="GO" id="GO:0006270">
    <property type="term" value="P:DNA replication initiation"/>
    <property type="evidence" value="ECO:0007669"/>
    <property type="project" value="EnsemblFungi"/>
</dbReference>
<dbReference type="InterPro" id="IPR006572">
    <property type="entry name" value="Znf_DBF"/>
</dbReference>
<dbReference type="GO" id="GO:0000785">
    <property type="term" value="C:chromatin"/>
    <property type="evidence" value="ECO:0007669"/>
    <property type="project" value="EnsemblFungi"/>
</dbReference>
<reference evidence="7 8" key="1">
    <citation type="submission" date="2014-12" db="EMBL/GenBank/DDBJ databases">
        <authorList>
            <person name="Neuveglise Cecile"/>
        </authorList>
    </citation>
    <scope>NUCLEOTIDE SEQUENCE [LARGE SCALE GENOMIC DNA]</scope>
    <source>
        <strain evidence="7 8">CBS 12615</strain>
    </source>
</reference>
<dbReference type="GO" id="GO:0033314">
    <property type="term" value="P:mitotic DNA replication checkpoint signaling"/>
    <property type="evidence" value="ECO:0007669"/>
    <property type="project" value="EnsemblFungi"/>
</dbReference>
<dbReference type="InterPro" id="IPR038545">
    <property type="entry name" value="Znf_DBF_sf"/>
</dbReference>
<dbReference type="PANTHER" id="PTHR15375:SF26">
    <property type="entry name" value="PROTEIN CHIFFON"/>
    <property type="match status" value="1"/>
</dbReference>
<dbReference type="GO" id="GO:1903468">
    <property type="term" value="P:positive regulation of DNA replication initiation"/>
    <property type="evidence" value="ECO:0007669"/>
    <property type="project" value="EnsemblFungi"/>
</dbReference>
<dbReference type="Pfam" id="PF07535">
    <property type="entry name" value="zf-DBF"/>
    <property type="match status" value="1"/>
</dbReference>
<dbReference type="EMBL" id="LN736365">
    <property type="protein sequence ID" value="CEP62830.1"/>
    <property type="molecule type" value="Genomic_DNA"/>
</dbReference>
<evidence type="ECO:0000256" key="1">
    <source>
        <dbReference type="ARBA" id="ARBA00022723"/>
    </source>
</evidence>
<dbReference type="GeneID" id="34686310"/>
<dbReference type="Pfam" id="PF08630">
    <property type="entry name" value="Dfp1_Him1_M"/>
    <property type="match status" value="1"/>
</dbReference>
<dbReference type="Proteomes" id="UP000054304">
    <property type="component" value="Unassembled WGS sequence"/>
</dbReference>
<sequence length="635" mass="71866">MFTSKRSPLTETDSNVKTGPNVVVKKRTVERIDVSQARKKPRVGMEATARARTIEGAVQQPNHSQQSSHQNQQIAAKVTPQDLLEWQTNWRRIMRRDTKIYFDTTEALHKNDKKREALKRAFLSLGAQITAFFDTDVTVVVTQRVLRDYDRLPDTDVLARAAKRYMKIWNYEKATRFLHNLDVDVDALETKTTALAPSTLSNLLHNEKLYGPADRDPKARRDDVHYFKHAYVYLYDLWQVWAPVIVAEWRPQDGASHPTVRPGSFGRCPFIGDGQCDEQSGRRILKRYRRDYANEKYALRLRLLYQRSADPQTILSRKTEAHYDMGNENENDNENENENEHGDDYEQEHEYSDNTDSVRRLLMLPHEYCNSYEQHQNLMGTPQNAVSPQKSCSHREKECINTGTVTTTTLTQHPSGQNHNQELLSRDTSLHVTASAHHRPSKVTWSVPNAFVRQAPGSLARQDTEEAPLDDLCGRKSRIPHEIRASGVVQSNDGVGSISATGSVVGNGLGPTRASVTSKNLKSLNRLVVDKKFTAEAKLQKPTPTTTTITTTTTTTASTNAATHTPRPAPSTHTPDARKPRNDAKAGPGYCENCRVKYESLTEHIDSEKHRQFAGDDRNFEAVDFLIRKLADSRA</sequence>
<dbReference type="InterPro" id="IPR055116">
    <property type="entry name" value="DBF4_BRCT"/>
</dbReference>
<protein>
    <submittedName>
        <fullName evidence="7">LALA0S06e04808g1_1</fullName>
    </submittedName>
</protein>
<evidence type="ECO:0000256" key="4">
    <source>
        <dbReference type="PROSITE-ProRule" id="PRU00600"/>
    </source>
</evidence>
<dbReference type="Pfam" id="PF22437">
    <property type="entry name" value="DBF4_BRCT"/>
    <property type="match status" value="1"/>
</dbReference>
<keyword evidence="1" id="KW-0479">Metal-binding</keyword>
<dbReference type="GO" id="GO:0000775">
    <property type="term" value="C:chromosome, centromeric region"/>
    <property type="evidence" value="ECO:0007669"/>
    <property type="project" value="EnsemblFungi"/>
</dbReference>
<dbReference type="InterPro" id="IPR051590">
    <property type="entry name" value="Replication_Regulatory_Kinase"/>
</dbReference>
<dbReference type="FunFam" id="6.10.250.3410:FF:000001">
    <property type="entry name" value="Protein DBF4 homolog A"/>
    <property type="match status" value="1"/>
</dbReference>
<dbReference type="GO" id="GO:0008270">
    <property type="term" value="F:zinc ion binding"/>
    <property type="evidence" value="ECO:0007669"/>
    <property type="project" value="UniProtKB-KW"/>
</dbReference>
<dbReference type="GO" id="GO:0003688">
    <property type="term" value="F:DNA replication origin binding"/>
    <property type="evidence" value="ECO:0007669"/>
    <property type="project" value="EnsemblFungi"/>
</dbReference>
<accession>A0A0C7MS99</accession>
<evidence type="ECO:0000313" key="7">
    <source>
        <dbReference type="EMBL" id="CEP62830.1"/>
    </source>
</evidence>
<dbReference type="AlphaFoldDB" id="A0A0C7MS99"/>
<feature type="domain" description="DBF4-type" evidence="6">
    <location>
        <begin position="584"/>
        <end position="633"/>
    </location>
</feature>
<dbReference type="GO" id="GO:0031431">
    <property type="term" value="C:Dbf4-dependent protein kinase complex"/>
    <property type="evidence" value="ECO:0007669"/>
    <property type="project" value="EnsemblFungi"/>
</dbReference>
<feature type="compositionally biased region" description="Basic and acidic residues" evidence="5">
    <location>
        <begin position="575"/>
        <end position="584"/>
    </location>
</feature>
<dbReference type="GO" id="GO:0043539">
    <property type="term" value="F:protein serine/threonine kinase activator activity"/>
    <property type="evidence" value="ECO:0007669"/>
    <property type="project" value="EnsemblFungi"/>
</dbReference>
<feature type="compositionally biased region" description="Low complexity" evidence="5">
    <location>
        <begin position="542"/>
        <end position="566"/>
    </location>
</feature>
<dbReference type="Gene3D" id="6.10.250.3410">
    <property type="entry name" value="DBF zinc finger"/>
    <property type="match status" value="1"/>
</dbReference>
<dbReference type="PANTHER" id="PTHR15375">
    <property type="entry name" value="ACTIVATOR OF S-PHASE KINASE-RELATED"/>
    <property type="match status" value="1"/>
</dbReference>
<evidence type="ECO:0000256" key="2">
    <source>
        <dbReference type="ARBA" id="ARBA00022771"/>
    </source>
</evidence>
<dbReference type="STRING" id="1245769.A0A0C7MS99"/>
<evidence type="ECO:0000313" key="8">
    <source>
        <dbReference type="Proteomes" id="UP000054304"/>
    </source>
</evidence>
<keyword evidence="2 4" id="KW-0863">Zinc-finger</keyword>
<dbReference type="Gene3D" id="3.40.50.10190">
    <property type="entry name" value="BRCT domain"/>
    <property type="match status" value="1"/>
</dbReference>
<dbReference type="GO" id="GO:0006279">
    <property type="term" value="P:premeiotic DNA replication"/>
    <property type="evidence" value="ECO:0007669"/>
    <property type="project" value="EnsemblFungi"/>
</dbReference>
<feature type="region of interest" description="Disordered" evidence="5">
    <location>
        <begin position="324"/>
        <end position="354"/>
    </location>
</feature>
<evidence type="ECO:0000256" key="5">
    <source>
        <dbReference type="SAM" id="MobiDB-lite"/>
    </source>
</evidence>
<keyword evidence="8" id="KW-1185">Reference proteome</keyword>
<dbReference type="InterPro" id="IPR013939">
    <property type="entry name" value="Regulatory_Dfp1/Him1"/>
</dbReference>
<keyword evidence="3" id="KW-0862">Zinc</keyword>
<organism evidence="7 8">
    <name type="scientific">Lachancea lanzarotensis</name>
    <dbReference type="NCBI Taxonomy" id="1245769"/>
    <lineage>
        <taxon>Eukaryota</taxon>
        <taxon>Fungi</taxon>
        <taxon>Dikarya</taxon>
        <taxon>Ascomycota</taxon>
        <taxon>Saccharomycotina</taxon>
        <taxon>Saccharomycetes</taxon>
        <taxon>Saccharomycetales</taxon>
        <taxon>Saccharomycetaceae</taxon>
        <taxon>Lachancea</taxon>
    </lineage>
</organism>
<dbReference type="SMART" id="SM00586">
    <property type="entry name" value="ZnF_DBF"/>
    <property type="match status" value="1"/>
</dbReference>
<gene>
    <name evidence="7" type="ORF">LALA0_S06e04808g</name>
</gene>
<dbReference type="RefSeq" id="XP_022629052.1">
    <property type="nucleotide sequence ID" value="XM_022771894.1"/>
</dbReference>
<dbReference type="HOGENOM" id="CLU_023948_0_0_1"/>
<dbReference type="GO" id="GO:0060903">
    <property type="term" value="P:positive regulation of meiosis I"/>
    <property type="evidence" value="ECO:0007669"/>
    <property type="project" value="EnsemblFungi"/>
</dbReference>
<feature type="compositionally biased region" description="Polar residues" evidence="5">
    <location>
        <begin position="1"/>
        <end position="18"/>
    </location>
</feature>
<dbReference type="InterPro" id="IPR036420">
    <property type="entry name" value="BRCT_dom_sf"/>
</dbReference>
<dbReference type="GO" id="GO:0001100">
    <property type="term" value="P:negative regulation of exit from mitosis"/>
    <property type="evidence" value="ECO:0007669"/>
    <property type="project" value="EnsemblFungi"/>
</dbReference>
<feature type="compositionally biased region" description="Basic and acidic residues" evidence="5">
    <location>
        <begin position="338"/>
        <end position="354"/>
    </location>
</feature>
<feature type="compositionally biased region" description="Acidic residues" evidence="5">
    <location>
        <begin position="327"/>
        <end position="337"/>
    </location>
</feature>